<dbReference type="EMBL" id="LUKE01000001">
    <property type="protein sequence ID" value="KYG65580.1"/>
    <property type="molecule type" value="Genomic_DNA"/>
</dbReference>
<proteinExistence type="predicted"/>
<dbReference type="Proteomes" id="UP000075320">
    <property type="component" value="Unassembled WGS sequence"/>
</dbReference>
<evidence type="ECO:0000313" key="1">
    <source>
        <dbReference type="EMBL" id="KYG65580.1"/>
    </source>
</evidence>
<protein>
    <recommendedName>
        <fullName evidence="3">Restriction endonuclease</fullName>
    </recommendedName>
</protein>
<name>A0A150WME1_BDEBC</name>
<evidence type="ECO:0008006" key="3">
    <source>
        <dbReference type="Google" id="ProtNLM"/>
    </source>
</evidence>
<organism evidence="1 2">
    <name type="scientific">Bdellovibrio bacteriovorus</name>
    <dbReference type="NCBI Taxonomy" id="959"/>
    <lineage>
        <taxon>Bacteria</taxon>
        <taxon>Pseudomonadati</taxon>
        <taxon>Bdellovibrionota</taxon>
        <taxon>Bdellovibrionia</taxon>
        <taxon>Bdellovibrionales</taxon>
        <taxon>Pseudobdellovibrionaceae</taxon>
        <taxon>Bdellovibrio</taxon>
    </lineage>
</organism>
<dbReference type="InterPro" id="IPR019292">
    <property type="entry name" value="McrC"/>
</dbReference>
<evidence type="ECO:0000313" key="2">
    <source>
        <dbReference type="Proteomes" id="UP000075320"/>
    </source>
</evidence>
<sequence>MNPKLYTFYEYSGFISKFDGRISTSLSEISNHHSFPKAMEKLSTAIVPNESIFSVSPTSIKAKNYVGVVVSRDIQFEILPKLISNGEGDSHIRNNLIHMLSVCHDFKYHKSALALLEKDIGNFLEFFIKIFADDLLSLLLFERPLGYSSVEENLPFIRGKILFKEDRKRNLVNKSRVYCRFDEVNQDTPLNQLFLFVANFLKDITRSSDSYRNLNKVIKLLPDVSERTFDRSSVEAVVLPNHQRAFQEVFELAKMFVQRSVCTFRQKSTEMFSFVFDMNDLFEEYIYKVIVANKKALGLDNVIYQKHKKLVSHERDLLSENGFIRKSGFSTFSDIYLETKGGRRFILDTKYKILTNSKAHYGIRNSDVYQILAYTKIHSESSKIIPILLYPQEGFEVSKMFRISGSDESVLVKTINLHLDLRTDENALVDSIRSVIDCP</sequence>
<dbReference type="RefSeq" id="WP_061833124.1">
    <property type="nucleotide sequence ID" value="NZ_LUKE01000001.1"/>
</dbReference>
<dbReference type="PANTHER" id="PTHR38733:SF1">
    <property type="entry name" value="TYPE IV METHYL-DIRECTED RESTRICTION ENZYME ECOKMCRBC"/>
    <property type="match status" value="1"/>
</dbReference>
<keyword evidence="2" id="KW-1185">Reference proteome</keyword>
<dbReference type="PANTHER" id="PTHR38733">
    <property type="entry name" value="PROTEIN MCRC"/>
    <property type="match status" value="1"/>
</dbReference>
<comment type="caution">
    <text evidence="1">The sequence shown here is derived from an EMBL/GenBank/DDBJ whole genome shotgun (WGS) entry which is preliminary data.</text>
</comment>
<reference evidence="1 2" key="1">
    <citation type="submission" date="2016-03" db="EMBL/GenBank/DDBJ databases">
        <authorList>
            <person name="Ploux O."/>
        </authorList>
    </citation>
    <scope>NUCLEOTIDE SEQUENCE [LARGE SCALE GENOMIC DNA]</scope>
    <source>
        <strain evidence="1 2">R0</strain>
    </source>
</reference>
<gene>
    <name evidence="1" type="ORF">AZI86_00425</name>
</gene>
<accession>A0A150WME1</accession>
<dbReference type="Pfam" id="PF10117">
    <property type="entry name" value="McrBC"/>
    <property type="match status" value="1"/>
</dbReference>
<dbReference type="OrthoDB" id="307209at2"/>
<dbReference type="AlphaFoldDB" id="A0A150WME1"/>